<dbReference type="Pfam" id="PF06689">
    <property type="entry name" value="zf-C4_ClpX"/>
    <property type="match status" value="1"/>
</dbReference>
<dbReference type="InterPro" id="IPR019489">
    <property type="entry name" value="Clp_ATPase_C"/>
</dbReference>
<dbReference type="SMART" id="SM00994">
    <property type="entry name" value="zf-C4_ClpX"/>
    <property type="match status" value="1"/>
</dbReference>
<dbReference type="SMART" id="SM01086">
    <property type="entry name" value="ClpB_D2-small"/>
    <property type="match status" value="1"/>
</dbReference>
<dbReference type="InterPro" id="IPR003593">
    <property type="entry name" value="AAA+_ATPase"/>
</dbReference>
<feature type="binding site" evidence="6 7">
    <location>
        <position position="40"/>
    </location>
    <ligand>
        <name>Zn(2+)</name>
        <dbReference type="ChEBI" id="CHEBI:29105"/>
    </ligand>
</feature>
<dbReference type="InterPro" id="IPR027417">
    <property type="entry name" value="P-loop_NTPase"/>
</dbReference>
<dbReference type="SUPFAM" id="SSF57716">
    <property type="entry name" value="Glucocorticoid receptor-like (DNA-binding domain)"/>
    <property type="match status" value="1"/>
</dbReference>
<dbReference type="HAMAP" id="MF_00175">
    <property type="entry name" value="ClpX"/>
    <property type="match status" value="1"/>
</dbReference>
<dbReference type="GO" id="GO:0140662">
    <property type="term" value="F:ATP-dependent protein folding chaperone"/>
    <property type="evidence" value="ECO:0007669"/>
    <property type="project" value="InterPro"/>
</dbReference>
<dbReference type="GO" id="GO:0008270">
    <property type="term" value="F:zinc ion binding"/>
    <property type="evidence" value="ECO:0007669"/>
    <property type="project" value="UniProtKB-UniRule"/>
</dbReference>
<dbReference type="InterPro" id="IPR038366">
    <property type="entry name" value="Znf_CppX_C4_sf"/>
</dbReference>
<evidence type="ECO:0000256" key="1">
    <source>
        <dbReference type="ARBA" id="ARBA00022723"/>
    </source>
</evidence>
<keyword evidence="2 6" id="KW-0547">Nucleotide-binding</keyword>
<dbReference type="GO" id="GO:0046983">
    <property type="term" value="F:protein dimerization activity"/>
    <property type="evidence" value="ECO:0007669"/>
    <property type="project" value="UniProtKB-UniRule"/>
</dbReference>
<dbReference type="GO" id="GO:0008233">
    <property type="term" value="F:peptidase activity"/>
    <property type="evidence" value="ECO:0007669"/>
    <property type="project" value="UniProtKB-KW"/>
</dbReference>
<organism evidence="8 9">
    <name type="scientific">Pseudooceanicola algae</name>
    <dbReference type="NCBI Taxonomy" id="1537215"/>
    <lineage>
        <taxon>Bacteria</taxon>
        <taxon>Pseudomonadati</taxon>
        <taxon>Pseudomonadota</taxon>
        <taxon>Alphaproteobacteria</taxon>
        <taxon>Rhodobacterales</taxon>
        <taxon>Paracoccaceae</taxon>
        <taxon>Pseudooceanicola</taxon>
    </lineage>
</organism>
<keyword evidence="3 6" id="KW-0862">Zinc</keyword>
<dbReference type="GO" id="GO:0005524">
    <property type="term" value="F:ATP binding"/>
    <property type="evidence" value="ECO:0007669"/>
    <property type="project" value="UniProtKB-UniRule"/>
</dbReference>
<dbReference type="InterPro" id="IPR046425">
    <property type="entry name" value="ClpX_bact"/>
</dbReference>
<dbReference type="KEGG" id="palw:PSAL_002940"/>
<dbReference type="GO" id="GO:0051301">
    <property type="term" value="P:cell division"/>
    <property type="evidence" value="ECO:0007669"/>
    <property type="project" value="TreeGrafter"/>
</dbReference>
<dbReference type="Gene3D" id="3.40.50.300">
    <property type="entry name" value="P-loop containing nucleotide triphosphate hydrolases"/>
    <property type="match status" value="1"/>
</dbReference>
<evidence type="ECO:0000256" key="3">
    <source>
        <dbReference type="ARBA" id="ARBA00022833"/>
    </source>
</evidence>
<dbReference type="FunFam" id="1.10.8.60:FF:000002">
    <property type="entry name" value="ATP-dependent Clp protease ATP-binding subunit ClpX"/>
    <property type="match status" value="1"/>
</dbReference>
<dbReference type="InterPro" id="IPR004487">
    <property type="entry name" value="Clp_protease_ATP-bd_su_ClpX"/>
</dbReference>
<dbReference type="Proteomes" id="UP000283786">
    <property type="component" value="Chromosome"/>
</dbReference>
<evidence type="ECO:0000313" key="9">
    <source>
        <dbReference type="Proteomes" id="UP000283786"/>
    </source>
</evidence>
<dbReference type="InterPro" id="IPR003959">
    <property type="entry name" value="ATPase_AAA_core"/>
</dbReference>
<keyword evidence="8" id="KW-0645">Protease</keyword>
<dbReference type="SUPFAM" id="SSF52540">
    <property type="entry name" value="P-loop containing nucleoside triphosphate hydrolases"/>
    <property type="match status" value="1"/>
</dbReference>
<feature type="binding site" evidence="6 7">
    <location>
        <position position="18"/>
    </location>
    <ligand>
        <name>Zn(2+)</name>
        <dbReference type="ChEBI" id="CHEBI:29105"/>
    </ligand>
</feature>
<dbReference type="PANTHER" id="PTHR48102">
    <property type="entry name" value="ATP-DEPENDENT CLP PROTEASE ATP-BINDING SUBUNIT CLPX-LIKE, MITOCHONDRIAL-RELATED"/>
    <property type="match status" value="1"/>
</dbReference>
<dbReference type="GO" id="GO:0016887">
    <property type="term" value="F:ATP hydrolysis activity"/>
    <property type="evidence" value="ECO:0007669"/>
    <property type="project" value="InterPro"/>
</dbReference>
<dbReference type="PROSITE" id="PS51902">
    <property type="entry name" value="CLPX_ZB"/>
    <property type="match status" value="1"/>
</dbReference>
<evidence type="ECO:0000256" key="2">
    <source>
        <dbReference type="ARBA" id="ARBA00022741"/>
    </source>
</evidence>
<dbReference type="Pfam" id="PF07724">
    <property type="entry name" value="AAA_2"/>
    <property type="match status" value="1"/>
</dbReference>
<dbReference type="Pfam" id="PF10431">
    <property type="entry name" value="ClpB_D2-small"/>
    <property type="match status" value="1"/>
</dbReference>
<dbReference type="GO" id="GO:0051082">
    <property type="term" value="F:unfolded protein binding"/>
    <property type="evidence" value="ECO:0007669"/>
    <property type="project" value="UniProtKB-UniRule"/>
</dbReference>
<accession>A0A418SKD1</accession>
<dbReference type="GO" id="GO:0009376">
    <property type="term" value="C:HslUV protease complex"/>
    <property type="evidence" value="ECO:0007669"/>
    <property type="project" value="TreeGrafter"/>
</dbReference>
<dbReference type="SMART" id="SM00382">
    <property type="entry name" value="AAA"/>
    <property type="match status" value="1"/>
</dbReference>
<dbReference type="OrthoDB" id="9804062at2"/>
<dbReference type="RefSeq" id="WP_119838005.1">
    <property type="nucleotide sequence ID" value="NZ_CP060436.1"/>
</dbReference>
<keyword evidence="1 6" id="KW-0479">Metal-binding</keyword>
<dbReference type="NCBIfam" id="NF003745">
    <property type="entry name" value="PRK05342.1"/>
    <property type="match status" value="1"/>
</dbReference>
<comment type="similarity">
    <text evidence="6 7">Belongs to the ClpX chaperone family.</text>
</comment>
<evidence type="ECO:0000256" key="4">
    <source>
        <dbReference type="ARBA" id="ARBA00022840"/>
    </source>
</evidence>
<evidence type="ECO:0000256" key="5">
    <source>
        <dbReference type="ARBA" id="ARBA00023186"/>
    </source>
</evidence>
<evidence type="ECO:0000256" key="6">
    <source>
        <dbReference type="HAMAP-Rule" id="MF_00175"/>
    </source>
</evidence>
<keyword evidence="9" id="KW-1185">Reference proteome</keyword>
<sequence>MATNSGSDSKNTLYCSFCGKSQHEVRKLIAGPTVFICDECVELCMDIIREETKSTGLKSSEGVPTPKDICGVLDDYVIGQMTAKRVLSVAVHNHYKRLNHSAKSGGDIELAKSNILLIGPTGCGKTLLAQTLARILDVPFTMADATTLTEAGYVGEDVENIILKLLQSSEYNVEKAQRGIVYIDEVDKITRKSENPSITRDVSGEGVQQALLKLMEGTVASVPPQGGRKHPQQEFLQVDTTNILFICGGAFAGLDRIIAARGKGSAMGFGADVRDNDDRGVGEIFQELEPEDLLKFGLIPEFVGRLPVLATLEDLDEDALVTILTQPKNALVKQYQRLFELEDVELTFTDDALLAIARRAIQRKTGARGLRSILEDILLDTMFDLPGMDNVDEVVVNEEAVSADAAPLMIYADAKKEGATAG</sequence>
<keyword evidence="5 6" id="KW-0143">Chaperone</keyword>
<dbReference type="Gene3D" id="1.10.8.60">
    <property type="match status" value="1"/>
</dbReference>
<feature type="binding site" evidence="6 7">
    <location>
        <position position="37"/>
    </location>
    <ligand>
        <name>Zn(2+)</name>
        <dbReference type="ChEBI" id="CHEBI:29105"/>
    </ligand>
</feature>
<dbReference type="InterPro" id="IPR059188">
    <property type="entry name" value="Znf_CLPX-like"/>
</dbReference>
<dbReference type="PANTHER" id="PTHR48102:SF7">
    <property type="entry name" value="ATP-DEPENDENT CLP PROTEASE ATP-BINDING SUBUNIT CLPX-LIKE, MITOCHONDRIAL"/>
    <property type="match status" value="1"/>
</dbReference>
<protein>
    <recommendedName>
        <fullName evidence="6">ATP-dependent Clp protease ATP-binding subunit ClpX</fullName>
    </recommendedName>
</protein>
<comment type="subunit">
    <text evidence="6">Component of the ClpX-ClpP complex. Forms a hexameric ring that, in the presence of ATP, binds to fourteen ClpP subunits assembled into a disk-like structure with a central cavity, resembling the structure of eukaryotic proteasomes.</text>
</comment>
<feature type="binding site" evidence="6 7">
    <location>
        <position position="15"/>
    </location>
    <ligand>
        <name>Zn(2+)</name>
        <dbReference type="ChEBI" id="CHEBI:29105"/>
    </ligand>
</feature>
<dbReference type="InterPro" id="IPR010603">
    <property type="entry name" value="Znf_CppX_C4"/>
</dbReference>
<comment type="function">
    <text evidence="6">ATP-dependent specificity component of the Clp protease. It directs the protease to specific substrates. Can perform chaperone functions in the absence of ClpP.</text>
</comment>
<proteinExistence type="inferred from homology"/>
<dbReference type="CDD" id="cd19497">
    <property type="entry name" value="RecA-like_ClpX"/>
    <property type="match status" value="1"/>
</dbReference>
<name>A0A418SKD1_9RHOB</name>
<dbReference type="FunFam" id="3.40.50.300:FF:000005">
    <property type="entry name" value="ATP-dependent Clp protease ATP-binding subunit ClpX"/>
    <property type="match status" value="1"/>
</dbReference>
<keyword evidence="8" id="KW-0378">Hydrolase</keyword>
<evidence type="ECO:0000313" key="8">
    <source>
        <dbReference type="EMBL" id="QPM89084.1"/>
    </source>
</evidence>
<dbReference type="GO" id="GO:0051603">
    <property type="term" value="P:proteolysis involved in protein catabolic process"/>
    <property type="evidence" value="ECO:0007669"/>
    <property type="project" value="TreeGrafter"/>
</dbReference>
<dbReference type="AlphaFoldDB" id="A0A418SKD1"/>
<feature type="binding site" evidence="6">
    <location>
        <begin position="120"/>
        <end position="127"/>
    </location>
    <ligand>
        <name>ATP</name>
        <dbReference type="ChEBI" id="CHEBI:30616"/>
    </ligand>
</feature>
<dbReference type="NCBIfam" id="TIGR00382">
    <property type="entry name" value="clpX"/>
    <property type="match status" value="1"/>
</dbReference>
<evidence type="ECO:0000256" key="7">
    <source>
        <dbReference type="PROSITE-ProRule" id="PRU01250"/>
    </source>
</evidence>
<dbReference type="InterPro" id="IPR050052">
    <property type="entry name" value="ATP-dep_Clp_protease_ClpX"/>
</dbReference>
<reference evidence="8 9" key="1">
    <citation type="submission" date="2020-08" db="EMBL/GenBank/DDBJ databases">
        <title>Genome sequence of Rhodobacteraceae bacterium Lw-13e.</title>
        <authorList>
            <person name="Poehlein A."/>
            <person name="Wolter L."/>
            <person name="Daniel R."/>
            <person name="Brinkhoff T."/>
        </authorList>
    </citation>
    <scope>NUCLEOTIDE SEQUENCE [LARGE SCALE GENOMIC DNA]</scope>
    <source>
        <strain evidence="8 9">Lw-13e</strain>
    </source>
</reference>
<dbReference type="Gene3D" id="6.20.220.10">
    <property type="entry name" value="ClpX chaperone, C4-type zinc finger domain"/>
    <property type="match status" value="1"/>
</dbReference>
<gene>
    <name evidence="6 8" type="primary">clpX</name>
    <name evidence="8" type="ORF">PSAL_002940</name>
</gene>
<keyword evidence="4 6" id="KW-0067">ATP-binding</keyword>
<dbReference type="EMBL" id="CP060436">
    <property type="protein sequence ID" value="QPM89084.1"/>
    <property type="molecule type" value="Genomic_DNA"/>
</dbReference>